<protein>
    <submittedName>
        <fullName evidence="1">Uncharacterized protein</fullName>
    </submittedName>
</protein>
<sequence length="146" mass="16688">MTEKTCCALVWVATRLRQYMLYHTTWLISRMDLVKFIFGRPYLTGRLEKWQIVLSEYDVIYMTKKSIKGSAIANHLADNPIEDYQPMKLEFPNEDILVVDKEEEKVKPHSKKMYFDGAVNVHGSGIGAVVISPEGETIPNSHQVGV</sequence>
<evidence type="ECO:0000313" key="2">
    <source>
        <dbReference type="Proteomes" id="UP000828941"/>
    </source>
</evidence>
<organism evidence="1 2">
    <name type="scientific">Bauhinia variegata</name>
    <name type="common">Purple orchid tree</name>
    <name type="synonym">Phanera variegata</name>
    <dbReference type="NCBI Taxonomy" id="167791"/>
    <lineage>
        <taxon>Eukaryota</taxon>
        <taxon>Viridiplantae</taxon>
        <taxon>Streptophyta</taxon>
        <taxon>Embryophyta</taxon>
        <taxon>Tracheophyta</taxon>
        <taxon>Spermatophyta</taxon>
        <taxon>Magnoliopsida</taxon>
        <taxon>eudicotyledons</taxon>
        <taxon>Gunneridae</taxon>
        <taxon>Pentapetalae</taxon>
        <taxon>rosids</taxon>
        <taxon>fabids</taxon>
        <taxon>Fabales</taxon>
        <taxon>Fabaceae</taxon>
        <taxon>Cercidoideae</taxon>
        <taxon>Cercideae</taxon>
        <taxon>Bauhiniinae</taxon>
        <taxon>Bauhinia</taxon>
    </lineage>
</organism>
<reference evidence="1 2" key="1">
    <citation type="journal article" date="2022" name="DNA Res.">
        <title>Chromosomal-level genome assembly of the orchid tree Bauhinia variegata (Leguminosae; Cercidoideae) supports the allotetraploid origin hypothesis of Bauhinia.</title>
        <authorList>
            <person name="Zhong Y."/>
            <person name="Chen Y."/>
            <person name="Zheng D."/>
            <person name="Pang J."/>
            <person name="Liu Y."/>
            <person name="Luo S."/>
            <person name="Meng S."/>
            <person name="Qian L."/>
            <person name="Wei D."/>
            <person name="Dai S."/>
            <person name="Zhou R."/>
        </authorList>
    </citation>
    <scope>NUCLEOTIDE SEQUENCE [LARGE SCALE GENOMIC DNA]</scope>
    <source>
        <strain evidence="1">BV-YZ2020</strain>
    </source>
</reference>
<dbReference type="EMBL" id="CM039435">
    <property type="protein sequence ID" value="KAI4318306.1"/>
    <property type="molecule type" value="Genomic_DNA"/>
</dbReference>
<name>A0ACB9M303_BAUVA</name>
<comment type="caution">
    <text evidence="1">The sequence shown here is derived from an EMBL/GenBank/DDBJ whole genome shotgun (WGS) entry which is preliminary data.</text>
</comment>
<keyword evidence="2" id="KW-1185">Reference proteome</keyword>
<evidence type="ECO:0000313" key="1">
    <source>
        <dbReference type="EMBL" id="KAI4318306.1"/>
    </source>
</evidence>
<accession>A0ACB9M303</accession>
<dbReference type="Proteomes" id="UP000828941">
    <property type="component" value="Chromosome 10"/>
</dbReference>
<gene>
    <name evidence="1" type="ORF">L6164_026093</name>
</gene>
<proteinExistence type="predicted"/>